<organism evidence="1 2">
    <name type="scientific">Ilyodon furcidens</name>
    <name type="common">goldbreast splitfin</name>
    <dbReference type="NCBI Taxonomy" id="33524"/>
    <lineage>
        <taxon>Eukaryota</taxon>
        <taxon>Metazoa</taxon>
        <taxon>Chordata</taxon>
        <taxon>Craniata</taxon>
        <taxon>Vertebrata</taxon>
        <taxon>Euteleostomi</taxon>
        <taxon>Actinopterygii</taxon>
        <taxon>Neopterygii</taxon>
        <taxon>Teleostei</taxon>
        <taxon>Neoteleostei</taxon>
        <taxon>Acanthomorphata</taxon>
        <taxon>Ovalentaria</taxon>
        <taxon>Atherinomorphae</taxon>
        <taxon>Cyprinodontiformes</taxon>
        <taxon>Goodeidae</taxon>
        <taxon>Ilyodon</taxon>
    </lineage>
</organism>
<reference evidence="1 2" key="1">
    <citation type="submission" date="2021-06" db="EMBL/GenBank/DDBJ databases">
        <authorList>
            <person name="Palmer J.M."/>
        </authorList>
    </citation>
    <scope>NUCLEOTIDE SEQUENCE [LARGE SCALE GENOMIC DNA]</scope>
    <source>
        <strain evidence="2">if_2019</strain>
        <tissue evidence="1">Muscle</tissue>
    </source>
</reference>
<keyword evidence="2" id="KW-1185">Reference proteome</keyword>
<gene>
    <name evidence="1" type="ORF">ILYODFUR_017601</name>
</gene>
<protein>
    <submittedName>
        <fullName evidence="1">Uncharacterized protein</fullName>
    </submittedName>
</protein>
<evidence type="ECO:0000313" key="1">
    <source>
        <dbReference type="EMBL" id="MEQ2255788.1"/>
    </source>
</evidence>
<comment type="caution">
    <text evidence="1">The sequence shown here is derived from an EMBL/GenBank/DDBJ whole genome shotgun (WGS) entry which is preliminary data.</text>
</comment>
<name>A0ABV0VGC8_9TELE</name>
<dbReference type="EMBL" id="JAHRIQ010105936">
    <property type="protein sequence ID" value="MEQ2255788.1"/>
    <property type="molecule type" value="Genomic_DNA"/>
</dbReference>
<sequence>MKKNKQVYFVLIFILDTVHRHLELPKSSTGLLFADFSSVFNTLQLHTQQPLLLLSLGLPAHPVVTRLFNSSDPKEYWSTQPYLMYATLSLALLRAVFFPRCSSFFIWMTAALHSPTVTW</sequence>
<evidence type="ECO:0000313" key="2">
    <source>
        <dbReference type="Proteomes" id="UP001482620"/>
    </source>
</evidence>
<proteinExistence type="predicted"/>
<dbReference type="Proteomes" id="UP001482620">
    <property type="component" value="Unassembled WGS sequence"/>
</dbReference>
<accession>A0ABV0VGC8</accession>